<reference evidence="1 2" key="1">
    <citation type="submission" date="2022-07" db="EMBL/GenBank/DDBJ databases">
        <title>Genome stability of Gluconacetobacter entanii AV429.</title>
        <authorList>
            <person name="Trcek J."/>
            <person name="Cepec E."/>
        </authorList>
    </citation>
    <scope>NUCLEOTIDE SEQUENCE [LARGE SCALE GENOMIC DNA]</scope>
    <source>
        <strain evidence="1 2">AV429_2022</strain>
    </source>
</reference>
<keyword evidence="2" id="KW-1185">Reference proteome</keyword>
<comment type="caution">
    <text evidence="1">The sequence shown here is derived from an EMBL/GenBank/DDBJ whole genome shotgun (WGS) entry which is preliminary data.</text>
</comment>
<evidence type="ECO:0000313" key="1">
    <source>
        <dbReference type="EMBL" id="MCW4589716.1"/>
    </source>
</evidence>
<dbReference type="RefSeq" id="WP_171790763.1">
    <property type="nucleotide sequence ID" value="NZ_JABJWD010000054.1"/>
</dbReference>
<gene>
    <name evidence="1" type="ORF">NO263_03880</name>
</gene>
<evidence type="ECO:0000313" key="2">
    <source>
        <dbReference type="Proteomes" id="UP001526337"/>
    </source>
</evidence>
<proteinExistence type="predicted"/>
<dbReference type="EMBL" id="JANGSQ010000087">
    <property type="protein sequence ID" value="MCW4589716.1"/>
    <property type="molecule type" value="Genomic_DNA"/>
</dbReference>
<organism evidence="1 2">
    <name type="scientific">Gluconacetobacter entanii</name>
    <dbReference type="NCBI Taxonomy" id="108528"/>
    <lineage>
        <taxon>Bacteria</taxon>
        <taxon>Pseudomonadati</taxon>
        <taxon>Pseudomonadota</taxon>
        <taxon>Alphaproteobacteria</taxon>
        <taxon>Acetobacterales</taxon>
        <taxon>Acetobacteraceae</taxon>
        <taxon>Gluconacetobacter</taxon>
    </lineage>
</organism>
<accession>A0ABT3K3E8</accession>
<evidence type="ECO:0008006" key="3">
    <source>
        <dbReference type="Google" id="ProtNLM"/>
    </source>
</evidence>
<dbReference type="Proteomes" id="UP001526337">
    <property type="component" value="Unassembled WGS sequence"/>
</dbReference>
<sequence>MPDLVKIEAVRGTRRNFLGFAFLSGLAVASLAALPGCSSSKDGNVTTITVNVSEIDTDGTAALNILKTVLAFTGLPLAVADVVDDAIDGVEAALATWDKYCSGKQTVVFDATSVPTEASSVIAALQNAATTIGNVATSEAATLGTTLTSKITSISSDIASLAAIVSSIVRTTAGLSLGAQASTLTPTQARMLQVNGILARHGLPPVAVKG</sequence>
<name>A0ABT3K3E8_9PROT</name>
<protein>
    <recommendedName>
        <fullName evidence="3">Twin-arginine translocation signal domain-containing protein</fullName>
    </recommendedName>
</protein>